<dbReference type="GO" id="GO:0052689">
    <property type="term" value="F:carboxylic ester hydrolase activity"/>
    <property type="evidence" value="ECO:0007669"/>
    <property type="project" value="TreeGrafter"/>
</dbReference>
<gene>
    <name evidence="4" type="ORF">M501DRAFT_1009476</name>
</gene>
<dbReference type="EMBL" id="MU006091">
    <property type="protein sequence ID" value="KAF2841569.1"/>
    <property type="molecule type" value="Genomic_DNA"/>
</dbReference>
<evidence type="ECO:0000259" key="3">
    <source>
        <dbReference type="Pfam" id="PF00561"/>
    </source>
</evidence>
<evidence type="ECO:0000256" key="2">
    <source>
        <dbReference type="ARBA" id="ARBA00022801"/>
    </source>
</evidence>
<accession>A0A9P4SFR2</accession>
<organism evidence="4 5">
    <name type="scientific">Patellaria atrata CBS 101060</name>
    <dbReference type="NCBI Taxonomy" id="1346257"/>
    <lineage>
        <taxon>Eukaryota</taxon>
        <taxon>Fungi</taxon>
        <taxon>Dikarya</taxon>
        <taxon>Ascomycota</taxon>
        <taxon>Pezizomycotina</taxon>
        <taxon>Dothideomycetes</taxon>
        <taxon>Dothideomycetes incertae sedis</taxon>
        <taxon>Patellariales</taxon>
        <taxon>Patellariaceae</taxon>
        <taxon>Patellaria</taxon>
    </lineage>
</organism>
<comment type="similarity">
    <text evidence="1">Belongs to the AB hydrolase superfamily.</text>
</comment>
<proteinExistence type="inferred from homology"/>
<dbReference type="GO" id="GO:0005739">
    <property type="term" value="C:mitochondrion"/>
    <property type="evidence" value="ECO:0007669"/>
    <property type="project" value="TreeGrafter"/>
</dbReference>
<dbReference type="PANTHER" id="PTHR46118">
    <property type="entry name" value="PROTEIN ABHD11"/>
    <property type="match status" value="1"/>
</dbReference>
<dbReference type="SUPFAM" id="SSF53474">
    <property type="entry name" value="alpha/beta-Hydrolases"/>
    <property type="match status" value="1"/>
</dbReference>
<dbReference type="Pfam" id="PF00561">
    <property type="entry name" value="Abhydrolase_1"/>
    <property type="match status" value="1"/>
</dbReference>
<dbReference type="InterPro" id="IPR000073">
    <property type="entry name" value="AB_hydrolase_1"/>
</dbReference>
<keyword evidence="2" id="KW-0378">Hydrolase</keyword>
<dbReference type="OrthoDB" id="8119704at2759"/>
<sequence length="305" mass="34490">MSSLRPRARLLFAQPCLHRSSRSFSTSRALYELQLAYTLHEPPKNKERSEPSDGAPILFLHGLFGSKQNNRTISKVLARDLNRPIYAIDLRNHGESPHHPQHDYVALAKDVETFISTHNLSTPSLIGHSMGAKTVLTLALRAPSLVRDLIAIDNAPVDASLSSDFPKYIQGMREVEKAQVKSQKDADAILQDYAKELPVRQFLMTNLLKGTDGVLKWRIPVKRLGMALDNMADFPFKDPAEARYEGRVLFMRAKDSRYVADETLPIIGRFFPRFDVVDIQAGHWIVSENPEAFRKAAVEFLQEKE</sequence>
<feature type="domain" description="AB hydrolase-1" evidence="3">
    <location>
        <begin position="56"/>
        <end position="290"/>
    </location>
</feature>
<comment type="caution">
    <text evidence="4">The sequence shown here is derived from an EMBL/GenBank/DDBJ whole genome shotgun (WGS) entry which is preliminary data.</text>
</comment>
<dbReference type="InterPro" id="IPR029058">
    <property type="entry name" value="AB_hydrolase_fold"/>
</dbReference>
<name>A0A9P4SFR2_9PEZI</name>
<keyword evidence="5" id="KW-1185">Reference proteome</keyword>
<dbReference type="PANTHER" id="PTHR46118:SF4">
    <property type="entry name" value="PROTEIN ABHD11"/>
    <property type="match status" value="1"/>
</dbReference>
<protein>
    <submittedName>
        <fullName evidence="4">Alpha/beta-hydrolase</fullName>
    </submittedName>
</protein>
<evidence type="ECO:0000313" key="5">
    <source>
        <dbReference type="Proteomes" id="UP000799429"/>
    </source>
</evidence>
<dbReference type="AlphaFoldDB" id="A0A9P4SFR2"/>
<dbReference type="FunFam" id="3.40.50.1820:FF:000039">
    <property type="entry name" value="Esterase ybfF"/>
    <property type="match status" value="1"/>
</dbReference>
<reference evidence="4" key="1">
    <citation type="journal article" date="2020" name="Stud. Mycol.">
        <title>101 Dothideomycetes genomes: a test case for predicting lifestyles and emergence of pathogens.</title>
        <authorList>
            <person name="Haridas S."/>
            <person name="Albert R."/>
            <person name="Binder M."/>
            <person name="Bloem J."/>
            <person name="Labutti K."/>
            <person name="Salamov A."/>
            <person name="Andreopoulos B."/>
            <person name="Baker S."/>
            <person name="Barry K."/>
            <person name="Bills G."/>
            <person name="Bluhm B."/>
            <person name="Cannon C."/>
            <person name="Castanera R."/>
            <person name="Culley D."/>
            <person name="Daum C."/>
            <person name="Ezra D."/>
            <person name="Gonzalez J."/>
            <person name="Henrissat B."/>
            <person name="Kuo A."/>
            <person name="Liang C."/>
            <person name="Lipzen A."/>
            <person name="Lutzoni F."/>
            <person name="Magnuson J."/>
            <person name="Mondo S."/>
            <person name="Nolan M."/>
            <person name="Ohm R."/>
            <person name="Pangilinan J."/>
            <person name="Park H.-J."/>
            <person name="Ramirez L."/>
            <person name="Alfaro M."/>
            <person name="Sun H."/>
            <person name="Tritt A."/>
            <person name="Yoshinaga Y."/>
            <person name="Zwiers L.-H."/>
            <person name="Turgeon B."/>
            <person name="Goodwin S."/>
            <person name="Spatafora J."/>
            <person name="Crous P."/>
            <person name="Grigoriev I."/>
        </authorList>
    </citation>
    <scope>NUCLEOTIDE SEQUENCE</scope>
    <source>
        <strain evidence="4">CBS 101060</strain>
    </source>
</reference>
<dbReference type="Proteomes" id="UP000799429">
    <property type="component" value="Unassembled WGS sequence"/>
</dbReference>
<evidence type="ECO:0000313" key="4">
    <source>
        <dbReference type="EMBL" id="KAF2841569.1"/>
    </source>
</evidence>
<dbReference type="Gene3D" id="3.40.50.1820">
    <property type="entry name" value="alpha/beta hydrolase"/>
    <property type="match status" value="1"/>
</dbReference>
<evidence type="ECO:0000256" key="1">
    <source>
        <dbReference type="ARBA" id="ARBA00008645"/>
    </source>
</evidence>